<comment type="caution">
    <text evidence="1">The sequence shown here is derived from an EMBL/GenBank/DDBJ whole genome shotgun (WGS) entry which is preliminary data.</text>
</comment>
<organism evidence="1 2">
    <name type="scientific">Allacma fusca</name>
    <dbReference type="NCBI Taxonomy" id="39272"/>
    <lineage>
        <taxon>Eukaryota</taxon>
        <taxon>Metazoa</taxon>
        <taxon>Ecdysozoa</taxon>
        <taxon>Arthropoda</taxon>
        <taxon>Hexapoda</taxon>
        <taxon>Collembola</taxon>
        <taxon>Symphypleona</taxon>
        <taxon>Sminthuridae</taxon>
        <taxon>Allacma</taxon>
    </lineage>
</organism>
<dbReference type="EMBL" id="CAJVCH010502688">
    <property type="protein sequence ID" value="CAG7821185.1"/>
    <property type="molecule type" value="Genomic_DNA"/>
</dbReference>
<evidence type="ECO:0000313" key="1">
    <source>
        <dbReference type="EMBL" id="CAG7821185.1"/>
    </source>
</evidence>
<dbReference type="Proteomes" id="UP000708208">
    <property type="component" value="Unassembled WGS sequence"/>
</dbReference>
<gene>
    <name evidence="1" type="ORF">AFUS01_LOCUS31537</name>
</gene>
<proteinExistence type="predicted"/>
<protein>
    <submittedName>
        <fullName evidence="1">Uncharacterized protein</fullName>
    </submittedName>
</protein>
<evidence type="ECO:0000313" key="2">
    <source>
        <dbReference type="Proteomes" id="UP000708208"/>
    </source>
</evidence>
<name>A0A8J2PNG6_9HEXA</name>
<dbReference type="AlphaFoldDB" id="A0A8J2PNG6"/>
<sequence>MEQKARTNANVLQWRNWLAHGILEIREDSLLLVTKKRRFKRFKKDSVTRVLERYAFTCAEKAGDKIY</sequence>
<reference evidence="1" key="1">
    <citation type="submission" date="2021-06" db="EMBL/GenBank/DDBJ databases">
        <authorList>
            <person name="Hodson N. C."/>
            <person name="Mongue J. A."/>
            <person name="Jaron S. K."/>
        </authorList>
    </citation>
    <scope>NUCLEOTIDE SEQUENCE</scope>
</reference>
<keyword evidence="2" id="KW-1185">Reference proteome</keyword>
<accession>A0A8J2PNG6</accession>